<reference evidence="1" key="1">
    <citation type="submission" date="2022-01" db="EMBL/GenBank/DDBJ databases">
        <authorList>
            <person name="King R."/>
        </authorList>
    </citation>
    <scope>NUCLEOTIDE SEQUENCE</scope>
</reference>
<dbReference type="OrthoDB" id="8193306at2759"/>
<evidence type="ECO:0000313" key="2">
    <source>
        <dbReference type="Proteomes" id="UP001153636"/>
    </source>
</evidence>
<accession>A0A9P0G746</accession>
<dbReference type="Proteomes" id="UP001153636">
    <property type="component" value="Chromosome 1"/>
</dbReference>
<dbReference type="EMBL" id="OV651813">
    <property type="protein sequence ID" value="CAH1099350.1"/>
    <property type="molecule type" value="Genomic_DNA"/>
</dbReference>
<protein>
    <submittedName>
        <fullName evidence="1">Uncharacterized protein</fullName>
    </submittedName>
</protein>
<proteinExistence type="predicted"/>
<gene>
    <name evidence="1" type="ORF">PSYICH_LOCUS416</name>
</gene>
<evidence type="ECO:0000313" key="1">
    <source>
        <dbReference type="EMBL" id="CAH1099350.1"/>
    </source>
</evidence>
<organism evidence="1 2">
    <name type="scientific">Psylliodes chrysocephalus</name>
    <dbReference type="NCBI Taxonomy" id="3402493"/>
    <lineage>
        <taxon>Eukaryota</taxon>
        <taxon>Metazoa</taxon>
        <taxon>Ecdysozoa</taxon>
        <taxon>Arthropoda</taxon>
        <taxon>Hexapoda</taxon>
        <taxon>Insecta</taxon>
        <taxon>Pterygota</taxon>
        <taxon>Neoptera</taxon>
        <taxon>Endopterygota</taxon>
        <taxon>Coleoptera</taxon>
        <taxon>Polyphaga</taxon>
        <taxon>Cucujiformia</taxon>
        <taxon>Chrysomeloidea</taxon>
        <taxon>Chrysomelidae</taxon>
        <taxon>Galerucinae</taxon>
        <taxon>Alticini</taxon>
        <taxon>Psylliodes</taxon>
    </lineage>
</organism>
<sequence length="167" mass="19359">MTMVDGKVCNATTGTKSTSRCYMCGATSKDFNQLDFENQINHEATEFGLSVARIHVERIHLFKSILHLAYKLPVKKYRERKTETEKYIVKERKLEIQKRFCNETGLLVDISKANFGYTNDGNTSRRFFEDPKVAFEITGISYDLIYKLEVILKTISSRYLIDPENTH</sequence>
<keyword evidence="2" id="KW-1185">Reference proteome</keyword>
<name>A0A9P0G746_9CUCU</name>
<dbReference type="AlphaFoldDB" id="A0A9P0G746"/>